<evidence type="ECO:0000313" key="4">
    <source>
        <dbReference type="Proteomes" id="UP000199514"/>
    </source>
</evidence>
<name>A0A1I1DZ52_9BACT</name>
<gene>
    <name evidence="3" type="ORF">SAMN05421780_101549</name>
</gene>
<dbReference type="AlphaFoldDB" id="A0A1I1DZ52"/>
<dbReference type="Pfam" id="PF05257">
    <property type="entry name" value="CHAP"/>
    <property type="match status" value="1"/>
</dbReference>
<dbReference type="EMBL" id="FOLE01000001">
    <property type="protein sequence ID" value="SFB80339.1"/>
    <property type="molecule type" value="Genomic_DNA"/>
</dbReference>
<accession>A0A1I1DZ52</accession>
<dbReference type="OrthoDB" id="9813532at2"/>
<evidence type="ECO:0000259" key="2">
    <source>
        <dbReference type="Pfam" id="PF05257"/>
    </source>
</evidence>
<dbReference type="InterPro" id="IPR007921">
    <property type="entry name" value="CHAP_dom"/>
</dbReference>
<sequence length="177" mass="19345">MAKAIILAWLALLVHTNSHCQSAGDLACVEKTYLSQVGVREATGRNDGKAVAQYLRTCGLGTGYSWCAAFVNYCLTSCDFKTNNNAWAAAWFPDQKIIWTPTKPIGQPRTGDCVGFRFGKSQRISHIGFVHEWGRKSVVTVEGNTNMAGSREGDGVYCRRRPIGVIAAVSRWTGGVR</sequence>
<proteinExistence type="predicted"/>
<feature type="signal peptide" evidence="1">
    <location>
        <begin position="1"/>
        <end position="23"/>
    </location>
</feature>
<feature type="chain" id="PRO_5011475272" evidence="1">
    <location>
        <begin position="24"/>
        <end position="177"/>
    </location>
</feature>
<organism evidence="3 4">
    <name type="scientific">Flexibacter flexilis DSM 6793</name>
    <dbReference type="NCBI Taxonomy" id="927664"/>
    <lineage>
        <taxon>Bacteria</taxon>
        <taxon>Pseudomonadati</taxon>
        <taxon>Bacteroidota</taxon>
        <taxon>Cytophagia</taxon>
        <taxon>Cytophagales</taxon>
        <taxon>Flexibacteraceae</taxon>
        <taxon>Flexibacter</taxon>
    </lineage>
</organism>
<reference evidence="3 4" key="1">
    <citation type="submission" date="2016-10" db="EMBL/GenBank/DDBJ databases">
        <authorList>
            <person name="de Groot N.N."/>
        </authorList>
    </citation>
    <scope>NUCLEOTIDE SEQUENCE [LARGE SCALE GENOMIC DNA]</scope>
    <source>
        <strain evidence="3 4">DSM 6793</strain>
    </source>
</reference>
<keyword evidence="1" id="KW-0732">Signal</keyword>
<feature type="domain" description="Peptidase C51" evidence="2">
    <location>
        <begin position="61"/>
        <end position="144"/>
    </location>
</feature>
<dbReference type="STRING" id="927664.SAMN05421780_101549"/>
<dbReference type="RefSeq" id="WP_091506873.1">
    <property type="nucleotide sequence ID" value="NZ_FOLE01000001.1"/>
</dbReference>
<evidence type="ECO:0000256" key="1">
    <source>
        <dbReference type="SAM" id="SignalP"/>
    </source>
</evidence>
<keyword evidence="4" id="KW-1185">Reference proteome</keyword>
<protein>
    <submittedName>
        <fullName evidence="3">CHAP domain-containing protein</fullName>
    </submittedName>
</protein>
<dbReference type="Proteomes" id="UP000199514">
    <property type="component" value="Unassembled WGS sequence"/>
</dbReference>
<evidence type="ECO:0000313" key="3">
    <source>
        <dbReference type="EMBL" id="SFB80339.1"/>
    </source>
</evidence>